<reference evidence="1 2" key="3">
    <citation type="journal article" date="2013" name="Rice">
        <title>Improvement of the Oryza sativa Nipponbare reference genome using next generation sequence and optical map data.</title>
        <authorList>
            <person name="Kawahara Y."/>
            <person name="de la Bastide M."/>
            <person name="Hamilton J.P."/>
            <person name="Kanamori H."/>
            <person name="McCombie W.R."/>
            <person name="Ouyang S."/>
            <person name="Schwartz D.C."/>
            <person name="Tanaka T."/>
            <person name="Wu J."/>
            <person name="Zhou S."/>
            <person name="Childs K.L."/>
            <person name="Davidson R.M."/>
            <person name="Lin H."/>
            <person name="Quesada-Ocampo L."/>
            <person name="Vaillancourt B."/>
            <person name="Sakai H."/>
            <person name="Lee S.S."/>
            <person name="Kim J."/>
            <person name="Numa H."/>
            <person name="Itoh T."/>
            <person name="Buell C.R."/>
            <person name="Matsumoto T."/>
        </authorList>
    </citation>
    <scope>NUCLEOTIDE SEQUENCE [LARGE SCALE GENOMIC DNA]</scope>
    <source>
        <strain evidence="2">cv. Nipponbare</strain>
    </source>
</reference>
<proteinExistence type="predicted"/>
<accession>A0A0P0VL13</accession>
<dbReference type="AlphaFoldDB" id="A0A0P0VL13"/>
<organism evidence="1 2">
    <name type="scientific">Oryza sativa subsp. japonica</name>
    <name type="common">Rice</name>
    <dbReference type="NCBI Taxonomy" id="39947"/>
    <lineage>
        <taxon>Eukaryota</taxon>
        <taxon>Viridiplantae</taxon>
        <taxon>Streptophyta</taxon>
        <taxon>Embryophyta</taxon>
        <taxon>Tracheophyta</taxon>
        <taxon>Spermatophyta</taxon>
        <taxon>Magnoliopsida</taxon>
        <taxon>Liliopsida</taxon>
        <taxon>Poales</taxon>
        <taxon>Poaceae</taxon>
        <taxon>BOP clade</taxon>
        <taxon>Oryzoideae</taxon>
        <taxon>Oryzeae</taxon>
        <taxon>Oryzinae</taxon>
        <taxon>Oryza</taxon>
        <taxon>Oryza sativa</taxon>
    </lineage>
</organism>
<name>A0A0P0VL13_ORYSJ</name>
<dbReference type="PaxDb" id="39947-A0A0P0VL13"/>
<evidence type="ECO:0000313" key="2">
    <source>
        <dbReference type="Proteomes" id="UP000059680"/>
    </source>
</evidence>
<dbReference type="Proteomes" id="UP000059680">
    <property type="component" value="Chromosome 2"/>
</dbReference>
<keyword evidence="2" id="KW-1185">Reference proteome</keyword>
<evidence type="ECO:0000313" key="1">
    <source>
        <dbReference type="EMBL" id="BAS79412.1"/>
    </source>
</evidence>
<dbReference type="InParanoid" id="A0A0P0VL13"/>
<reference evidence="1 2" key="2">
    <citation type="journal article" date="2013" name="Plant Cell Physiol.">
        <title>Rice Annotation Project Database (RAP-DB): an integrative and interactive database for rice genomics.</title>
        <authorList>
            <person name="Sakai H."/>
            <person name="Lee S.S."/>
            <person name="Tanaka T."/>
            <person name="Numa H."/>
            <person name="Kim J."/>
            <person name="Kawahara Y."/>
            <person name="Wakimoto H."/>
            <person name="Yang C.C."/>
            <person name="Iwamoto M."/>
            <person name="Abe T."/>
            <person name="Yamada Y."/>
            <person name="Muto A."/>
            <person name="Inokuchi H."/>
            <person name="Ikemura T."/>
            <person name="Matsumoto T."/>
            <person name="Sasaki T."/>
            <person name="Itoh T."/>
        </authorList>
    </citation>
    <scope>NUCLEOTIDE SEQUENCE [LARGE SCALE GENOMIC DNA]</scope>
    <source>
        <strain evidence="2">cv. Nipponbare</strain>
    </source>
</reference>
<reference evidence="2" key="1">
    <citation type="journal article" date="2005" name="Nature">
        <title>The map-based sequence of the rice genome.</title>
        <authorList>
            <consortium name="International rice genome sequencing project (IRGSP)"/>
            <person name="Matsumoto T."/>
            <person name="Wu J."/>
            <person name="Kanamori H."/>
            <person name="Katayose Y."/>
            <person name="Fujisawa M."/>
            <person name="Namiki N."/>
            <person name="Mizuno H."/>
            <person name="Yamamoto K."/>
            <person name="Antonio B.A."/>
            <person name="Baba T."/>
            <person name="Sakata K."/>
            <person name="Nagamura Y."/>
            <person name="Aoki H."/>
            <person name="Arikawa K."/>
            <person name="Arita K."/>
            <person name="Bito T."/>
            <person name="Chiden Y."/>
            <person name="Fujitsuka N."/>
            <person name="Fukunaka R."/>
            <person name="Hamada M."/>
            <person name="Harada C."/>
            <person name="Hayashi A."/>
            <person name="Hijishita S."/>
            <person name="Honda M."/>
            <person name="Hosokawa S."/>
            <person name="Ichikawa Y."/>
            <person name="Idonuma A."/>
            <person name="Iijima M."/>
            <person name="Ikeda M."/>
            <person name="Ikeno M."/>
            <person name="Ito K."/>
            <person name="Ito S."/>
            <person name="Ito T."/>
            <person name="Ito Y."/>
            <person name="Ito Y."/>
            <person name="Iwabuchi A."/>
            <person name="Kamiya K."/>
            <person name="Karasawa W."/>
            <person name="Kurita K."/>
            <person name="Katagiri S."/>
            <person name="Kikuta A."/>
            <person name="Kobayashi H."/>
            <person name="Kobayashi N."/>
            <person name="Machita K."/>
            <person name="Maehara T."/>
            <person name="Masukawa M."/>
            <person name="Mizubayashi T."/>
            <person name="Mukai Y."/>
            <person name="Nagasaki H."/>
            <person name="Nagata Y."/>
            <person name="Naito S."/>
            <person name="Nakashima M."/>
            <person name="Nakama Y."/>
            <person name="Nakamichi Y."/>
            <person name="Nakamura M."/>
            <person name="Meguro A."/>
            <person name="Negishi M."/>
            <person name="Ohta I."/>
            <person name="Ohta T."/>
            <person name="Okamoto M."/>
            <person name="Ono N."/>
            <person name="Saji S."/>
            <person name="Sakaguchi M."/>
            <person name="Sakai K."/>
            <person name="Shibata M."/>
            <person name="Shimokawa T."/>
            <person name="Song J."/>
            <person name="Takazaki Y."/>
            <person name="Terasawa K."/>
            <person name="Tsugane M."/>
            <person name="Tsuji K."/>
            <person name="Ueda S."/>
            <person name="Waki K."/>
            <person name="Yamagata H."/>
            <person name="Yamamoto M."/>
            <person name="Yamamoto S."/>
            <person name="Yamane H."/>
            <person name="Yoshiki S."/>
            <person name="Yoshihara R."/>
            <person name="Yukawa K."/>
            <person name="Zhong H."/>
            <person name="Yano M."/>
            <person name="Yuan Q."/>
            <person name="Ouyang S."/>
            <person name="Liu J."/>
            <person name="Jones K.M."/>
            <person name="Gansberger K."/>
            <person name="Moffat K."/>
            <person name="Hill J."/>
            <person name="Bera J."/>
            <person name="Fadrosh D."/>
            <person name="Jin S."/>
            <person name="Johri S."/>
            <person name="Kim M."/>
            <person name="Overton L."/>
            <person name="Reardon M."/>
            <person name="Tsitrin T."/>
            <person name="Vuong H."/>
            <person name="Weaver B."/>
            <person name="Ciecko A."/>
            <person name="Tallon L."/>
            <person name="Jackson J."/>
            <person name="Pai G."/>
            <person name="Aken S.V."/>
            <person name="Utterback T."/>
            <person name="Reidmuller S."/>
            <person name="Feldblyum T."/>
            <person name="Hsiao J."/>
            <person name="Zismann V."/>
            <person name="Iobst S."/>
            <person name="de Vazeille A.R."/>
            <person name="Buell C.R."/>
            <person name="Ying K."/>
            <person name="Li Y."/>
            <person name="Lu T."/>
            <person name="Huang Y."/>
            <person name="Zhao Q."/>
            <person name="Feng Q."/>
            <person name="Zhang L."/>
            <person name="Zhu J."/>
            <person name="Weng Q."/>
            <person name="Mu J."/>
            <person name="Lu Y."/>
            <person name="Fan D."/>
            <person name="Liu Y."/>
            <person name="Guan J."/>
            <person name="Zhang Y."/>
            <person name="Yu S."/>
            <person name="Liu X."/>
            <person name="Zhang Y."/>
            <person name="Hong G."/>
            <person name="Han B."/>
            <person name="Choisne N."/>
            <person name="Demange N."/>
            <person name="Orjeda G."/>
            <person name="Samain S."/>
            <person name="Cattolico L."/>
            <person name="Pelletier E."/>
            <person name="Couloux A."/>
            <person name="Segurens B."/>
            <person name="Wincker P."/>
            <person name="D'Hont A."/>
            <person name="Scarpelli C."/>
            <person name="Weissenbach J."/>
            <person name="Salanoubat M."/>
            <person name="Quetier F."/>
            <person name="Yu Y."/>
            <person name="Kim H.R."/>
            <person name="Rambo T."/>
            <person name="Currie J."/>
            <person name="Collura K."/>
            <person name="Luo M."/>
            <person name="Yang T."/>
            <person name="Ammiraju J.S.S."/>
            <person name="Engler F."/>
            <person name="Soderlund C."/>
            <person name="Wing R.A."/>
            <person name="Palmer L.E."/>
            <person name="de la Bastide M."/>
            <person name="Spiegel L."/>
            <person name="Nascimento L."/>
            <person name="Zutavern T."/>
            <person name="O'Shaughnessy A."/>
            <person name="Dike S."/>
            <person name="Dedhia N."/>
            <person name="Preston R."/>
            <person name="Balija V."/>
            <person name="McCombie W.R."/>
            <person name="Chow T."/>
            <person name="Chen H."/>
            <person name="Chung M."/>
            <person name="Chen C."/>
            <person name="Shaw J."/>
            <person name="Wu H."/>
            <person name="Hsiao K."/>
            <person name="Chao Y."/>
            <person name="Chu M."/>
            <person name="Cheng C."/>
            <person name="Hour A."/>
            <person name="Lee P."/>
            <person name="Lin S."/>
            <person name="Lin Y."/>
            <person name="Liou J."/>
            <person name="Liu S."/>
            <person name="Hsing Y."/>
            <person name="Raghuvanshi S."/>
            <person name="Mohanty A."/>
            <person name="Bharti A.K."/>
            <person name="Gaur A."/>
            <person name="Gupta V."/>
            <person name="Kumar D."/>
            <person name="Ravi V."/>
            <person name="Vij S."/>
            <person name="Kapur A."/>
            <person name="Khurana P."/>
            <person name="Khurana P."/>
            <person name="Khurana J.P."/>
            <person name="Tyagi A.K."/>
            <person name="Gaikwad K."/>
            <person name="Singh A."/>
            <person name="Dalal V."/>
            <person name="Srivastava S."/>
            <person name="Dixit A."/>
            <person name="Pal A.K."/>
            <person name="Ghazi I.A."/>
            <person name="Yadav M."/>
            <person name="Pandit A."/>
            <person name="Bhargava A."/>
            <person name="Sureshbabu K."/>
            <person name="Batra K."/>
            <person name="Sharma T.R."/>
            <person name="Mohapatra T."/>
            <person name="Singh N.K."/>
            <person name="Messing J."/>
            <person name="Nelson A.B."/>
            <person name="Fuks G."/>
            <person name="Kavchok S."/>
            <person name="Keizer G."/>
            <person name="Linton E."/>
            <person name="Llaca V."/>
            <person name="Song R."/>
            <person name="Tanyolac B."/>
            <person name="Young S."/>
            <person name="Ho-Il K."/>
            <person name="Hahn J.H."/>
            <person name="Sangsakoo G."/>
            <person name="Vanavichit A."/>
            <person name="de Mattos Luiz.A.T."/>
            <person name="Zimmer P.D."/>
            <person name="Malone G."/>
            <person name="Dellagostin O."/>
            <person name="de Oliveira A.C."/>
            <person name="Bevan M."/>
            <person name="Bancroft I."/>
            <person name="Minx P."/>
            <person name="Cordum H."/>
            <person name="Wilson R."/>
            <person name="Cheng Z."/>
            <person name="Jin W."/>
            <person name="Jiang J."/>
            <person name="Leong S.A."/>
            <person name="Iwama H."/>
            <person name="Gojobori T."/>
            <person name="Itoh T."/>
            <person name="Niimura Y."/>
            <person name="Fujii Y."/>
            <person name="Habara T."/>
            <person name="Sakai H."/>
            <person name="Sato Y."/>
            <person name="Wilson G."/>
            <person name="Kumar K."/>
            <person name="McCouch S."/>
            <person name="Juretic N."/>
            <person name="Hoen D."/>
            <person name="Wright S."/>
            <person name="Bruskiewich R."/>
            <person name="Bureau T."/>
            <person name="Miyao A."/>
            <person name="Hirochika H."/>
            <person name="Nishikawa T."/>
            <person name="Kadowaki K."/>
            <person name="Sugiura M."/>
            <person name="Burr B."/>
            <person name="Sasaki T."/>
        </authorList>
    </citation>
    <scope>NUCLEOTIDE SEQUENCE [LARGE SCALE GENOMIC DNA]</scope>
    <source>
        <strain evidence="2">cv. Nipponbare</strain>
    </source>
</reference>
<gene>
    <name evidence="1" type="ordered locus">Os02g0580200</name>
    <name evidence="1" type="ORF">OSNPB_020580200</name>
</gene>
<dbReference type="EMBL" id="AP014958">
    <property type="protein sequence ID" value="BAS79412.1"/>
    <property type="molecule type" value="Genomic_DNA"/>
</dbReference>
<sequence length="155" mass="16824">MATSRRCGVFGDLRGKPGNFGGFAVGFGGPGGARPAPPPSSVRRCAWLVGFVDSRSSSQHLKASGSWDWRRRGLGGGVVPVRNSDAPRCTRGDSATATPNFFVRRFDSPIRRFATGDPNPYPRRLCSFNLQRLAPFERDTVDLSVTLGVTVKKLR</sequence>
<protein>
    <submittedName>
        <fullName evidence="1">Os02g0580200 protein</fullName>
    </submittedName>
</protein>